<evidence type="ECO:0000256" key="1">
    <source>
        <dbReference type="SAM" id="SignalP"/>
    </source>
</evidence>
<gene>
    <name evidence="2" type="ORF">LLY24_10770</name>
</gene>
<feature type="signal peptide" evidence="1">
    <location>
        <begin position="1"/>
        <end position="21"/>
    </location>
</feature>
<dbReference type="PANTHER" id="PTHR37953">
    <property type="entry name" value="UPF0127 PROTEIN MJ1496"/>
    <property type="match status" value="1"/>
</dbReference>
<comment type="caution">
    <text evidence="2">The sequence shown here is derived from an EMBL/GenBank/DDBJ whole genome shotgun (WGS) entry which is preliminary data.</text>
</comment>
<protein>
    <submittedName>
        <fullName evidence="2">DUF192 domain-containing protein</fullName>
    </submittedName>
</protein>
<name>A0ABT2EGQ5_9GAMM</name>
<dbReference type="InterPro" id="IPR006311">
    <property type="entry name" value="TAT_signal"/>
</dbReference>
<sequence>MMLTRRRLLKFGASASLLALAPVGLGTAWAQKAPDFGAPASLVIHTSAGPQRLQVEIADTPAKRQYGLMGREQLDKNAGMLFVFDGEQSAHNGFWMFQTLIALDIAFIDADGRIVAIETMPPCPSTSPRECPAYLPGAAYHTALEVNAGYFAERGIELGDCVAAPGMAGSCAPS</sequence>
<dbReference type="Pfam" id="PF02643">
    <property type="entry name" value="DUF192"/>
    <property type="match status" value="1"/>
</dbReference>
<accession>A0ABT2EGQ5</accession>
<dbReference type="RefSeq" id="WP_259036296.1">
    <property type="nucleotide sequence ID" value="NZ_JAJISC010000004.1"/>
</dbReference>
<reference evidence="2" key="1">
    <citation type="submission" date="2021-11" db="EMBL/GenBank/DDBJ databases">
        <title>Halomonas sp., isolated from a coastal aquaculture zone in Dongshan Bay.</title>
        <authorList>
            <person name="Lin W."/>
        </authorList>
    </citation>
    <scope>NUCLEOTIDE SEQUENCE</scope>
    <source>
        <strain evidence="2">Yzlin-01</strain>
    </source>
</reference>
<keyword evidence="1" id="KW-0732">Signal</keyword>
<dbReference type="InterPro" id="IPR003795">
    <property type="entry name" value="DUF192"/>
</dbReference>
<dbReference type="EMBL" id="JAJISC010000004">
    <property type="protein sequence ID" value="MCS2609799.1"/>
    <property type="molecule type" value="Genomic_DNA"/>
</dbReference>
<organism evidence="2 3">
    <name type="scientific">Halomonas dongshanensis</name>
    <dbReference type="NCBI Taxonomy" id="2890835"/>
    <lineage>
        <taxon>Bacteria</taxon>
        <taxon>Pseudomonadati</taxon>
        <taxon>Pseudomonadota</taxon>
        <taxon>Gammaproteobacteria</taxon>
        <taxon>Oceanospirillales</taxon>
        <taxon>Halomonadaceae</taxon>
        <taxon>Halomonas</taxon>
    </lineage>
</organism>
<dbReference type="PANTHER" id="PTHR37953:SF1">
    <property type="entry name" value="UPF0127 PROTEIN MJ1496"/>
    <property type="match status" value="1"/>
</dbReference>
<dbReference type="Proteomes" id="UP001165542">
    <property type="component" value="Unassembled WGS sequence"/>
</dbReference>
<proteinExistence type="predicted"/>
<evidence type="ECO:0000313" key="3">
    <source>
        <dbReference type="Proteomes" id="UP001165542"/>
    </source>
</evidence>
<evidence type="ECO:0000313" key="2">
    <source>
        <dbReference type="EMBL" id="MCS2609799.1"/>
    </source>
</evidence>
<dbReference type="PROSITE" id="PS51318">
    <property type="entry name" value="TAT"/>
    <property type="match status" value="1"/>
</dbReference>
<keyword evidence="3" id="KW-1185">Reference proteome</keyword>
<feature type="chain" id="PRO_5045602794" evidence="1">
    <location>
        <begin position="22"/>
        <end position="174"/>
    </location>
</feature>
<dbReference type="InterPro" id="IPR038695">
    <property type="entry name" value="Saro_0823-like_sf"/>
</dbReference>
<dbReference type="Gene3D" id="2.60.120.1140">
    <property type="entry name" value="Protein of unknown function DUF192"/>
    <property type="match status" value="1"/>
</dbReference>